<protein>
    <submittedName>
        <fullName evidence="6">Transcriptional regulator, TetR family protein</fullName>
    </submittedName>
</protein>
<dbReference type="InterPro" id="IPR036271">
    <property type="entry name" value="Tet_transcr_reg_TetR-rel_C_sf"/>
</dbReference>
<dbReference type="Pfam" id="PF00440">
    <property type="entry name" value="TetR_N"/>
    <property type="match status" value="1"/>
</dbReference>
<dbReference type="PROSITE" id="PS01081">
    <property type="entry name" value="HTH_TETR_1"/>
    <property type="match status" value="1"/>
</dbReference>
<keyword evidence="2 4" id="KW-0238">DNA-binding</keyword>
<dbReference type="InterPro" id="IPR023772">
    <property type="entry name" value="DNA-bd_HTH_TetR-type_CS"/>
</dbReference>
<organism evidence="6 7">
    <name type="scientific">Salipiger bermudensis (strain DSM 26914 / JCM 13377 / KCTC 12554 / HTCC2601)</name>
    <name type="common">Pelagibaca bermudensis</name>
    <dbReference type="NCBI Taxonomy" id="314265"/>
    <lineage>
        <taxon>Bacteria</taxon>
        <taxon>Pseudomonadati</taxon>
        <taxon>Pseudomonadota</taxon>
        <taxon>Alphaproteobacteria</taxon>
        <taxon>Rhodobacterales</taxon>
        <taxon>Roseobacteraceae</taxon>
        <taxon>Salipiger</taxon>
    </lineage>
</organism>
<proteinExistence type="predicted"/>
<dbReference type="Pfam" id="PF14246">
    <property type="entry name" value="TetR_C_7"/>
    <property type="match status" value="1"/>
</dbReference>
<evidence type="ECO:0000256" key="2">
    <source>
        <dbReference type="ARBA" id="ARBA00023125"/>
    </source>
</evidence>
<reference evidence="6 7" key="1">
    <citation type="journal article" date="2010" name="J. Bacteriol.">
        <title>Genome sequences of Pelagibaca bermudensis HTCC2601T and Maritimibacter alkaliphilus HTCC2654T, the type strains of two marine Roseobacter genera.</title>
        <authorList>
            <person name="Thrash J.C."/>
            <person name="Cho J.C."/>
            <person name="Ferriera S."/>
            <person name="Johnson J."/>
            <person name="Vergin K.L."/>
            <person name="Giovannoni S.J."/>
        </authorList>
    </citation>
    <scope>NUCLEOTIDE SEQUENCE [LARGE SCALE GENOMIC DNA]</scope>
    <source>
        <strain evidence="7">DSM 26914 / JCM 13377 / KCTC 12554 / HTCC2601</strain>
    </source>
</reference>
<dbReference type="InterPro" id="IPR009057">
    <property type="entry name" value="Homeodomain-like_sf"/>
</dbReference>
<dbReference type="EMBL" id="AATQ01000014">
    <property type="protein sequence ID" value="EAU46437.1"/>
    <property type="molecule type" value="Genomic_DNA"/>
</dbReference>
<evidence type="ECO:0000313" key="7">
    <source>
        <dbReference type="Proteomes" id="UP000006230"/>
    </source>
</evidence>
<dbReference type="STRING" id="314265.R2601_15437"/>
<dbReference type="GO" id="GO:0003700">
    <property type="term" value="F:DNA-binding transcription factor activity"/>
    <property type="evidence" value="ECO:0007669"/>
    <property type="project" value="TreeGrafter"/>
</dbReference>
<dbReference type="Gene3D" id="1.10.10.60">
    <property type="entry name" value="Homeodomain-like"/>
    <property type="match status" value="1"/>
</dbReference>
<accession>Q0FQL4</accession>
<keyword evidence="3" id="KW-0804">Transcription</keyword>
<dbReference type="Proteomes" id="UP000006230">
    <property type="component" value="Unassembled WGS sequence"/>
</dbReference>
<dbReference type="InterPro" id="IPR039536">
    <property type="entry name" value="TetR_C_Proteobacteria"/>
</dbReference>
<evidence type="ECO:0000256" key="3">
    <source>
        <dbReference type="ARBA" id="ARBA00023163"/>
    </source>
</evidence>
<keyword evidence="1" id="KW-0805">Transcription regulation</keyword>
<dbReference type="FunFam" id="1.10.10.60:FF:000141">
    <property type="entry name" value="TetR family transcriptional regulator"/>
    <property type="match status" value="1"/>
</dbReference>
<keyword evidence="7" id="KW-1185">Reference proteome</keyword>
<dbReference type="OrthoDB" id="9816431at2"/>
<feature type="domain" description="HTH tetR-type" evidence="5">
    <location>
        <begin position="11"/>
        <end position="71"/>
    </location>
</feature>
<dbReference type="SUPFAM" id="SSF48498">
    <property type="entry name" value="Tetracyclin repressor-like, C-terminal domain"/>
    <property type="match status" value="1"/>
</dbReference>
<dbReference type="InterPro" id="IPR001647">
    <property type="entry name" value="HTH_TetR"/>
</dbReference>
<dbReference type="InterPro" id="IPR050109">
    <property type="entry name" value="HTH-type_TetR-like_transc_reg"/>
</dbReference>
<evidence type="ECO:0000256" key="1">
    <source>
        <dbReference type="ARBA" id="ARBA00023015"/>
    </source>
</evidence>
<name>Q0FQL4_SALBH</name>
<dbReference type="eggNOG" id="COG1309">
    <property type="taxonomic scope" value="Bacteria"/>
</dbReference>
<dbReference type="HOGENOM" id="CLU_069356_27_0_5"/>
<evidence type="ECO:0000259" key="5">
    <source>
        <dbReference type="PROSITE" id="PS50977"/>
    </source>
</evidence>
<evidence type="ECO:0000313" key="6">
    <source>
        <dbReference type="EMBL" id="EAU46437.1"/>
    </source>
</evidence>
<gene>
    <name evidence="6" type="ORF">R2601_15437</name>
</gene>
<comment type="caution">
    <text evidence="6">The sequence shown here is derived from an EMBL/GenBank/DDBJ whole genome shotgun (WGS) entry which is preliminary data.</text>
</comment>
<sequence length="209" mass="23112">MPGNTASVRRGRKYDQVLKGAREIFLRDGFEGASVDEIARTAGVSKATLYSYFPDKRLLFLEMATAQCQAQADEVLVALDKSKPPRVVLPYIGRSVLDFLLSDMGQRVFRICVAEADRFPELGAQFYECGPVLVRSELQSYLAAAMARGDVEIDNLGLAADQFIELCKADLWIKRLFGIHDVFSEGEITRVIDAAVETFMARFGPSSSA</sequence>
<evidence type="ECO:0000256" key="4">
    <source>
        <dbReference type="PROSITE-ProRule" id="PRU00335"/>
    </source>
</evidence>
<dbReference type="AlphaFoldDB" id="Q0FQL4"/>
<dbReference type="PRINTS" id="PR00455">
    <property type="entry name" value="HTHTETR"/>
</dbReference>
<dbReference type="GO" id="GO:0000976">
    <property type="term" value="F:transcription cis-regulatory region binding"/>
    <property type="evidence" value="ECO:0007669"/>
    <property type="project" value="TreeGrafter"/>
</dbReference>
<dbReference type="PROSITE" id="PS50977">
    <property type="entry name" value="HTH_TETR_2"/>
    <property type="match status" value="1"/>
</dbReference>
<dbReference type="PANTHER" id="PTHR30055">
    <property type="entry name" value="HTH-TYPE TRANSCRIPTIONAL REGULATOR RUTR"/>
    <property type="match status" value="1"/>
</dbReference>
<feature type="DNA-binding region" description="H-T-H motif" evidence="4">
    <location>
        <begin position="34"/>
        <end position="53"/>
    </location>
</feature>
<dbReference type="PANTHER" id="PTHR30055:SF146">
    <property type="entry name" value="HTH-TYPE TRANSCRIPTIONAL DUAL REGULATOR CECR"/>
    <property type="match status" value="1"/>
</dbReference>
<dbReference type="Gene3D" id="1.10.357.10">
    <property type="entry name" value="Tetracycline Repressor, domain 2"/>
    <property type="match status" value="1"/>
</dbReference>
<dbReference type="SUPFAM" id="SSF46689">
    <property type="entry name" value="Homeodomain-like"/>
    <property type="match status" value="1"/>
</dbReference>
<dbReference type="RefSeq" id="WP_007796065.1">
    <property type="nucleotide sequence ID" value="NZ_DS022276.1"/>
</dbReference>